<evidence type="ECO:0000313" key="2">
    <source>
        <dbReference type="Proteomes" id="UP000230390"/>
    </source>
</evidence>
<dbReference type="AlphaFoldDB" id="A0A2G8TBW1"/>
<reference evidence="1 2" key="1">
    <citation type="submission" date="2017-10" db="EMBL/GenBank/DDBJ databases">
        <title>Massilia psychrophilum sp. nov., a novel purple-pigmented bacterium isolated from Tianshan glacier, Xinjiang Municipality, China.</title>
        <authorList>
            <person name="Wang H."/>
        </authorList>
    </citation>
    <scope>NUCLEOTIDE SEQUENCE [LARGE SCALE GENOMIC DNA]</scope>
    <source>
        <strain evidence="1 2">JCM 30074</strain>
    </source>
</reference>
<gene>
    <name evidence="1" type="ORF">CR105_18670</name>
</gene>
<dbReference type="EMBL" id="PDOC01000013">
    <property type="protein sequence ID" value="PIL43531.1"/>
    <property type="molecule type" value="Genomic_DNA"/>
</dbReference>
<dbReference type="Proteomes" id="UP000230390">
    <property type="component" value="Unassembled WGS sequence"/>
</dbReference>
<proteinExistence type="predicted"/>
<dbReference type="RefSeq" id="WP_099790952.1">
    <property type="nucleotide sequence ID" value="NZ_JBHLYV010000019.1"/>
</dbReference>
<accession>A0A2G8TBW1</accession>
<comment type="caution">
    <text evidence="1">The sequence shown here is derived from an EMBL/GenBank/DDBJ whole genome shotgun (WGS) entry which is preliminary data.</text>
</comment>
<organism evidence="1 2">
    <name type="scientific">Massilia eurypsychrophila</name>
    <dbReference type="NCBI Taxonomy" id="1485217"/>
    <lineage>
        <taxon>Bacteria</taxon>
        <taxon>Pseudomonadati</taxon>
        <taxon>Pseudomonadota</taxon>
        <taxon>Betaproteobacteria</taxon>
        <taxon>Burkholderiales</taxon>
        <taxon>Oxalobacteraceae</taxon>
        <taxon>Telluria group</taxon>
        <taxon>Massilia</taxon>
    </lineage>
</organism>
<evidence type="ECO:0000313" key="1">
    <source>
        <dbReference type="EMBL" id="PIL43531.1"/>
    </source>
</evidence>
<keyword evidence="2" id="KW-1185">Reference proteome</keyword>
<protein>
    <submittedName>
        <fullName evidence="1">Uncharacterized protein</fullName>
    </submittedName>
</protein>
<sequence>MLFSNPCEYNGYVISGQALELAPGQWQSQLLVERNGFVAEGMGIFPVCIAAGAAEQQALLAGRRMVDGAGFSLRTSAVLA</sequence>
<name>A0A2G8TBW1_9BURK</name>
<dbReference type="OrthoDB" id="8704501at2"/>